<dbReference type="RefSeq" id="WP_242777452.1">
    <property type="nucleotide sequence ID" value="NZ_JALDAY010000020.1"/>
</dbReference>
<sequence length="253" mass="26481">MSTDQKIAVITGANRGLGRAHALHLAAAGVDVVVTYRSNQAEAEEVVAAVAERGRSAVALRLDTGDVGSFAGFAERLGAELEARWSRTTFDFLVNNAGHDLQAPFAETTEKDFDDLVNVHLKGVFFLTQTLLPRLADGGAVVNVSSGLTRITVPGHAAYGAVKGAVEVLTRYQAKELGGRGIRVNAIAPGATATDFGGGMMHDEQVRAYLTSQVALGRVGEPDDIGAALAALLSDANRWVTAQRVEISGGQSI</sequence>
<dbReference type="PRINTS" id="PR00081">
    <property type="entry name" value="GDHRDH"/>
</dbReference>
<evidence type="ECO:0000259" key="3">
    <source>
        <dbReference type="SMART" id="SM00822"/>
    </source>
</evidence>
<dbReference type="EMBL" id="JALDAY010000020">
    <property type="protein sequence ID" value="MCI3278630.1"/>
    <property type="molecule type" value="Genomic_DNA"/>
</dbReference>
<dbReference type="PANTHER" id="PTHR43639">
    <property type="entry name" value="OXIDOREDUCTASE, SHORT-CHAIN DEHYDROGENASE/REDUCTASE FAMILY (AFU_ORTHOLOGUE AFUA_5G02870)"/>
    <property type="match status" value="1"/>
</dbReference>
<dbReference type="Gene3D" id="3.40.50.720">
    <property type="entry name" value="NAD(P)-binding Rossmann-like Domain"/>
    <property type="match status" value="1"/>
</dbReference>
<organism evidence="4 5">
    <name type="scientific">Streptomyces cylindrosporus</name>
    <dbReference type="NCBI Taxonomy" id="2927583"/>
    <lineage>
        <taxon>Bacteria</taxon>
        <taxon>Bacillati</taxon>
        <taxon>Actinomycetota</taxon>
        <taxon>Actinomycetes</taxon>
        <taxon>Kitasatosporales</taxon>
        <taxon>Streptomycetaceae</taxon>
        <taxon>Streptomyces</taxon>
    </lineage>
</organism>
<dbReference type="InterPro" id="IPR002347">
    <property type="entry name" value="SDR_fam"/>
</dbReference>
<proteinExistence type="inferred from homology"/>
<feature type="domain" description="Ketoreductase" evidence="3">
    <location>
        <begin position="6"/>
        <end position="190"/>
    </location>
</feature>
<dbReference type="SUPFAM" id="SSF51735">
    <property type="entry name" value="NAD(P)-binding Rossmann-fold domains"/>
    <property type="match status" value="1"/>
</dbReference>
<name>A0ABS9YMY9_9ACTN</name>
<reference evidence="4" key="1">
    <citation type="submission" date="2022-03" db="EMBL/GenBank/DDBJ databases">
        <title>Streptomyces 7R015 and 7R016 isolated from Barleria lupulina in Thailand.</title>
        <authorList>
            <person name="Kanchanasin P."/>
            <person name="Phongsopitanun W."/>
            <person name="Tanasupawat S."/>
        </authorList>
    </citation>
    <scope>NUCLEOTIDE SEQUENCE</scope>
    <source>
        <strain evidence="4">7R015</strain>
    </source>
</reference>
<evidence type="ECO:0000313" key="5">
    <source>
        <dbReference type="Proteomes" id="UP001165269"/>
    </source>
</evidence>
<accession>A0ABS9YMY9</accession>
<dbReference type="InterPro" id="IPR057326">
    <property type="entry name" value="KR_dom"/>
</dbReference>
<evidence type="ECO:0000313" key="4">
    <source>
        <dbReference type="EMBL" id="MCI3278630.1"/>
    </source>
</evidence>
<comment type="similarity">
    <text evidence="1">Belongs to the short-chain dehydrogenases/reductases (SDR) family.</text>
</comment>
<comment type="caution">
    <text evidence="4">The sequence shown here is derived from an EMBL/GenBank/DDBJ whole genome shotgun (WGS) entry which is preliminary data.</text>
</comment>
<protein>
    <submittedName>
        <fullName evidence="4">SDR family oxidoreductase</fullName>
    </submittedName>
</protein>
<gene>
    <name evidence="4" type="ORF">MQP27_46950</name>
</gene>
<dbReference type="InterPro" id="IPR036291">
    <property type="entry name" value="NAD(P)-bd_dom_sf"/>
</dbReference>
<keyword evidence="2" id="KW-0560">Oxidoreductase</keyword>
<dbReference type="Pfam" id="PF13561">
    <property type="entry name" value="adh_short_C2"/>
    <property type="match status" value="1"/>
</dbReference>
<keyword evidence="5" id="KW-1185">Reference proteome</keyword>
<dbReference type="PANTHER" id="PTHR43639:SF1">
    <property type="entry name" value="SHORT-CHAIN DEHYDROGENASE_REDUCTASE FAMILY PROTEIN"/>
    <property type="match status" value="1"/>
</dbReference>
<dbReference type="PRINTS" id="PR00080">
    <property type="entry name" value="SDRFAMILY"/>
</dbReference>
<dbReference type="Proteomes" id="UP001165269">
    <property type="component" value="Unassembled WGS sequence"/>
</dbReference>
<dbReference type="SMART" id="SM00822">
    <property type="entry name" value="PKS_KR"/>
    <property type="match status" value="1"/>
</dbReference>
<evidence type="ECO:0000256" key="1">
    <source>
        <dbReference type="ARBA" id="ARBA00006484"/>
    </source>
</evidence>
<evidence type="ECO:0000256" key="2">
    <source>
        <dbReference type="ARBA" id="ARBA00023002"/>
    </source>
</evidence>